<evidence type="ECO:0000256" key="2">
    <source>
        <dbReference type="ARBA" id="ARBA00007688"/>
    </source>
</evidence>
<dbReference type="InterPro" id="IPR009072">
    <property type="entry name" value="Histone-fold"/>
</dbReference>
<keyword evidence="9" id="KW-0396">Initiation factor</keyword>
<evidence type="ECO:0000259" key="8">
    <source>
        <dbReference type="SMART" id="SM00803"/>
    </source>
</evidence>
<dbReference type="SMART" id="SM00803">
    <property type="entry name" value="TAF"/>
    <property type="match status" value="1"/>
</dbReference>
<protein>
    <recommendedName>
        <fullName evidence="6">Transcription initiation factor TFIID subunit 6</fullName>
    </recommendedName>
</protein>
<dbReference type="CDD" id="cd22931">
    <property type="entry name" value="HFD_TAF6"/>
    <property type="match status" value="1"/>
</dbReference>
<keyword evidence="10" id="KW-1185">Reference proteome</keyword>
<reference evidence="9 10" key="1">
    <citation type="journal article" date="2018" name="Gigascience">
        <title>Genomes of trombidid mites reveal novel predicted allergens and laterally-transferred genes associated with secondary metabolism.</title>
        <authorList>
            <person name="Dong X."/>
            <person name="Chaisiri K."/>
            <person name="Xia D."/>
            <person name="Armstrong S.D."/>
            <person name="Fang Y."/>
            <person name="Donnelly M.J."/>
            <person name="Kadowaki T."/>
            <person name="McGarry J.W."/>
            <person name="Darby A.C."/>
            <person name="Makepeace B.L."/>
        </authorList>
    </citation>
    <scope>NUCLEOTIDE SEQUENCE [LARGE SCALE GENOMIC DNA]</scope>
    <source>
        <strain evidence="9">UoL-UT</strain>
    </source>
</reference>
<feature type="domain" description="TATA box binding protein associated factor (TAF) histone-like fold" evidence="8">
    <location>
        <begin position="23"/>
        <end position="87"/>
    </location>
</feature>
<dbReference type="GO" id="GO:0003743">
    <property type="term" value="F:translation initiation factor activity"/>
    <property type="evidence" value="ECO:0007669"/>
    <property type="project" value="UniProtKB-KW"/>
</dbReference>
<evidence type="ECO:0000313" key="10">
    <source>
        <dbReference type="Proteomes" id="UP000288716"/>
    </source>
</evidence>
<dbReference type="Proteomes" id="UP000288716">
    <property type="component" value="Unassembled WGS sequence"/>
</dbReference>
<name>A0A443RUY2_9ACAR</name>
<keyword evidence="5" id="KW-0539">Nucleus</keyword>
<dbReference type="PANTHER" id="PTHR10221">
    <property type="entry name" value="TRANSCRIPTION INITIATION FACTOR TFIID SUBUNIT 6"/>
    <property type="match status" value="1"/>
</dbReference>
<keyword evidence="3" id="KW-0805">Transcription regulation</keyword>
<sequence>MSQKKSAAGKNAASAVNTPPNASHFGVESMKMIGESIGINNLSDDAARVIAEDVLYRVKLIIQEAEKFAGHAKRRKLFSKDIDESLKVKNIEPLYGVTSEEHIPFRFASGGGRELYFIEEKELDLGEVITSTSLPKLPQEVALKAHWLSIEGVQPAIPENPPPVEKDLQRKDSVDPAFALKNNIIDASKIGAMSGGDKRKKHVEMVRVKQYATHELSVEQQLYYKEITEACV</sequence>
<dbReference type="Gene3D" id="1.10.20.10">
    <property type="entry name" value="Histone, subunit A"/>
    <property type="match status" value="1"/>
</dbReference>
<dbReference type="VEuPathDB" id="VectorBase:LDEU012839"/>
<organism evidence="9 10">
    <name type="scientific">Leptotrombidium deliense</name>
    <dbReference type="NCBI Taxonomy" id="299467"/>
    <lineage>
        <taxon>Eukaryota</taxon>
        <taxon>Metazoa</taxon>
        <taxon>Ecdysozoa</taxon>
        <taxon>Arthropoda</taxon>
        <taxon>Chelicerata</taxon>
        <taxon>Arachnida</taxon>
        <taxon>Acari</taxon>
        <taxon>Acariformes</taxon>
        <taxon>Trombidiformes</taxon>
        <taxon>Prostigmata</taxon>
        <taxon>Anystina</taxon>
        <taxon>Parasitengona</taxon>
        <taxon>Trombiculoidea</taxon>
        <taxon>Trombiculidae</taxon>
        <taxon>Leptotrombidium</taxon>
    </lineage>
</organism>
<dbReference type="OrthoDB" id="361039at2759"/>
<dbReference type="PANTHER" id="PTHR10221:SF9">
    <property type="entry name" value="TRANSCRIPTION INITIATION FACTOR TFIID SUBUNIT 6"/>
    <property type="match status" value="1"/>
</dbReference>
<dbReference type="GO" id="GO:0051123">
    <property type="term" value="P:RNA polymerase II preinitiation complex assembly"/>
    <property type="evidence" value="ECO:0007669"/>
    <property type="project" value="TreeGrafter"/>
</dbReference>
<dbReference type="EMBL" id="NCKV01028995">
    <property type="protein sequence ID" value="RWS19201.1"/>
    <property type="molecule type" value="Genomic_DNA"/>
</dbReference>
<evidence type="ECO:0000313" key="9">
    <source>
        <dbReference type="EMBL" id="RWS19201.1"/>
    </source>
</evidence>
<dbReference type="GO" id="GO:0003713">
    <property type="term" value="F:transcription coactivator activity"/>
    <property type="evidence" value="ECO:0007669"/>
    <property type="project" value="TreeGrafter"/>
</dbReference>
<comment type="caution">
    <text evidence="9">The sequence shown here is derived from an EMBL/GenBank/DDBJ whole genome shotgun (WGS) entry which is preliminary data.</text>
</comment>
<dbReference type="GO" id="GO:0016251">
    <property type="term" value="F:RNA polymerase II general transcription initiation factor activity"/>
    <property type="evidence" value="ECO:0007669"/>
    <property type="project" value="InterPro"/>
</dbReference>
<dbReference type="AlphaFoldDB" id="A0A443RUY2"/>
<comment type="subcellular location">
    <subcellularLocation>
        <location evidence="1">Nucleus</location>
    </subcellularLocation>
</comment>
<evidence type="ECO:0000256" key="6">
    <source>
        <dbReference type="ARBA" id="ARBA00040091"/>
    </source>
</evidence>
<dbReference type="SUPFAM" id="SSF47113">
    <property type="entry name" value="Histone-fold"/>
    <property type="match status" value="1"/>
</dbReference>
<dbReference type="GO" id="GO:0000124">
    <property type="term" value="C:SAGA complex"/>
    <property type="evidence" value="ECO:0007669"/>
    <property type="project" value="InterPro"/>
</dbReference>
<feature type="region of interest" description="Disordered" evidence="7">
    <location>
        <begin position="1"/>
        <end position="20"/>
    </location>
</feature>
<evidence type="ECO:0000256" key="3">
    <source>
        <dbReference type="ARBA" id="ARBA00023015"/>
    </source>
</evidence>
<feature type="compositionally biased region" description="Low complexity" evidence="7">
    <location>
        <begin position="1"/>
        <end position="15"/>
    </location>
</feature>
<proteinExistence type="inferred from homology"/>
<dbReference type="GO" id="GO:0046982">
    <property type="term" value="F:protein heterodimerization activity"/>
    <property type="evidence" value="ECO:0007669"/>
    <property type="project" value="InterPro"/>
</dbReference>
<gene>
    <name evidence="9" type="ORF">B4U80_10425</name>
</gene>
<keyword evidence="4" id="KW-0804">Transcription</keyword>
<dbReference type="STRING" id="299467.A0A443RUY2"/>
<evidence type="ECO:0000256" key="7">
    <source>
        <dbReference type="SAM" id="MobiDB-lite"/>
    </source>
</evidence>
<keyword evidence="9" id="KW-0648">Protein biosynthesis</keyword>
<comment type="similarity">
    <text evidence="2">Belongs to the TAF6 family.</text>
</comment>
<dbReference type="GO" id="GO:0005669">
    <property type="term" value="C:transcription factor TFIID complex"/>
    <property type="evidence" value="ECO:0007669"/>
    <property type="project" value="InterPro"/>
</dbReference>
<feature type="non-terminal residue" evidence="9">
    <location>
        <position position="232"/>
    </location>
</feature>
<dbReference type="InterPro" id="IPR004823">
    <property type="entry name" value="TAF_TATA-bd_Histone-like_dom"/>
</dbReference>
<accession>A0A443RUY2</accession>
<dbReference type="GO" id="GO:0046695">
    <property type="term" value="C:SLIK (SAGA-like) complex"/>
    <property type="evidence" value="ECO:0007669"/>
    <property type="project" value="InterPro"/>
</dbReference>
<dbReference type="InterPro" id="IPR037796">
    <property type="entry name" value="TAF6"/>
</dbReference>
<evidence type="ECO:0000256" key="4">
    <source>
        <dbReference type="ARBA" id="ARBA00023163"/>
    </source>
</evidence>
<evidence type="ECO:0000256" key="1">
    <source>
        <dbReference type="ARBA" id="ARBA00004123"/>
    </source>
</evidence>
<dbReference type="Pfam" id="PF02969">
    <property type="entry name" value="TAF"/>
    <property type="match status" value="1"/>
</dbReference>
<evidence type="ECO:0000256" key="5">
    <source>
        <dbReference type="ARBA" id="ARBA00023242"/>
    </source>
</evidence>